<dbReference type="PANTHER" id="PTHR32305:SF15">
    <property type="entry name" value="PROTEIN RHSA-RELATED"/>
    <property type="match status" value="1"/>
</dbReference>
<gene>
    <name evidence="1" type="ORF">LXD69_02575</name>
</gene>
<dbReference type="PANTHER" id="PTHR32305">
    <property type="match status" value="1"/>
</dbReference>
<reference evidence="1" key="2">
    <citation type="submission" date="2022-04" db="EMBL/GenBank/DDBJ databases">
        <title>Complete Genome Sequence of Flavobacterium sediminilitoris YSM-43, Isolated from a Tidal Sediment.</title>
        <authorList>
            <person name="Lee P.A."/>
        </authorList>
    </citation>
    <scope>NUCLEOTIDE SEQUENCE</scope>
    <source>
        <strain evidence="1">YSM-43</strain>
    </source>
</reference>
<dbReference type="Proteomes" id="UP000830454">
    <property type="component" value="Chromosome"/>
</dbReference>
<evidence type="ECO:0000313" key="2">
    <source>
        <dbReference type="Proteomes" id="UP000830454"/>
    </source>
</evidence>
<dbReference type="InterPro" id="IPR022385">
    <property type="entry name" value="Rhs_assc_core"/>
</dbReference>
<accession>A0ABY4HNG3</accession>
<dbReference type="InterPro" id="IPR050708">
    <property type="entry name" value="T6SS_VgrG/RHS"/>
</dbReference>
<name>A0ABY4HNG3_9FLAO</name>
<evidence type="ECO:0000313" key="1">
    <source>
        <dbReference type="EMBL" id="UOX34409.1"/>
    </source>
</evidence>
<organism evidence="1 2">
    <name type="scientific">Flavobacterium sediminilitoris</name>
    <dbReference type="NCBI Taxonomy" id="2024526"/>
    <lineage>
        <taxon>Bacteria</taxon>
        <taxon>Pseudomonadati</taxon>
        <taxon>Bacteroidota</taxon>
        <taxon>Flavobacteriia</taxon>
        <taxon>Flavobacteriales</taxon>
        <taxon>Flavobacteriaceae</taxon>
        <taxon>Flavobacterium</taxon>
    </lineage>
</organism>
<keyword evidence="2" id="KW-1185">Reference proteome</keyword>
<reference evidence="1" key="1">
    <citation type="submission" date="2021-12" db="EMBL/GenBank/DDBJ databases">
        <authorList>
            <person name="Cha I.-T."/>
            <person name="Lee K.-E."/>
            <person name="Park S.-J."/>
        </authorList>
    </citation>
    <scope>NUCLEOTIDE SEQUENCE</scope>
    <source>
        <strain evidence="1">YSM-43</strain>
    </source>
</reference>
<evidence type="ECO:0008006" key="3">
    <source>
        <dbReference type="Google" id="ProtNLM"/>
    </source>
</evidence>
<dbReference type="EMBL" id="CP090145">
    <property type="protein sequence ID" value="UOX34409.1"/>
    <property type="molecule type" value="Genomic_DNA"/>
</dbReference>
<sequence>MLPNRHGSSGSDNYRYGFNGKENDLELKGDGNSYDFGARMYDSRIGRWFAPDPLEKEFSYVSTYVYALNNPLNVIDSDGNKPYPVFERYIQTAINRLPKIAAINQYNTLAFSAYGNNDGYEIDGSRYETKLPYNGKYLKPKSGVDYIVGTSELNFYGYSANVSYDAIKKLHMGLYTIKSKDFKIGTEGHPHSYTSFGSAAGGIGATKTGSFLELDYGNGDKNHFAVRIQFKDYFEAKIVYDAYENEYKRELNKLVAKDAVVNKYVKLLEFGDNLYELRMSVYHNPNNKKLQNKLEKWEKAYEKSSKDFVKFRDKVLKKDGKKAKSVYE</sequence>
<dbReference type="Gene3D" id="2.180.10.10">
    <property type="entry name" value="RHS repeat-associated core"/>
    <property type="match status" value="1"/>
</dbReference>
<proteinExistence type="predicted"/>
<dbReference type="NCBIfam" id="TIGR03696">
    <property type="entry name" value="Rhs_assc_core"/>
    <property type="match status" value="1"/>
</dbReference>
<protein>
    <recommendedName>
        <fullName evidence="3">RHS repeat-associated protein</fullName>
    </recommendedName>
</protein>